<proteinExistence type="predicted"/>
<gene>
    <name evidence="1" type="ORF">BS47DRAFT_1410215</name>
</gene>
<dbReference type="InterPro" id="IPR009003">
    <property type="entry name" value="Peptidase_S1_PA"/>
</dbReference>
<name>A0A9P6AQ36_9AGAM</name>
<protein>
    <submittedName>
        <fullName evidence="1">Uncharacterized protein</fullName>
    </submittedName>
</protein>
<evidence type="ECO:0000313" key="1">
    <source>
        <dbReference type="EMBL" id="KAF9509974.1"/>
    </source>
</evidence>
<accession>A0A9P6AQ36</accession>
<reference evidence="1" key="1">
    <citation type="journal article" date="2020" name="Nat. Commun.">
        <title>Large-scale genome sequencing of mycorrhizal fungi provides insights into the early evolution of symbiotic traits.</title>
        <authorList>
            <person name="Miyauchi S."/>
            <person name="Kiss E."/>
            <person name="Kuo A."/>
            <person name="Drula E."/>
            <person name="Kohler A."/>
            <person name="Sanchez-Garcia M."/>
            <person name="Morin E."/>
            <person name="Andreopoulos B."/>
            <person name="Barry K.W."/>
            <person name="Bonito G."/>
            <person name="Buee M."/>
            <person name="Carver A."/>
            <person name="Chen C."/>
            <person name="Cichocki N."/>
            <person name="Clum A."/>
            <person name="Culley D."/>
            <person name="Crous P.W."/>
            <person name="Fauchery L."/>
            <person name="Girlanda M."/>
            <person name="Hayes R.D."/>
            <person name="Keri Z."/>
            <person name="LaButti K."/>
            <person name="Lipzen A."/>
            <person name="Lombard V."/>
            <person name="Magnuson J."/>
            <person name="Maillard F."/>
            <person name="Murat C."/>
            <person name="Nolan M."/>
            <person name="Ohm R.A."/>
            <person name="Pangilinan J."/>
            <person name="Pereira M.F."/>
            <person name="Perotto S."/>
            <person name="Peter M."/>
            <person name="Pfister S."/>
            <person name="Riley R."/>
            <person name="Sitrit Y."/>
            <person name="Stielow J.B."/>
            <person name="Szollosi G."/>
            <person name="Zifcakova L."/>
            <person name="Stursova M."/>
            <person name="Spatafora J.W."/>
            <person name="Tedersoo L."/>
            <person name="Vaario L.M."/>
            <person name="Yamada A."/>
            <person name="Yan M."/>
            <person name="Wang P."/>
            <person name="Xu J."/>
            <person name="Bruns T."/>
            <person name="Baldrian P."/>
            <person name="Vilgalys R."/>
            <person name="Dunand C."/>
            <person name="Henrissat B."/>
            <person name="Grigoriev I.V."/>
            <person name="Hibbett D."/>
            <person name="Nagy L.G."/>
            <person name="Martin F.M."/>
        </authorList>
    </citation>
    <scope>NUCLEOTIDE SEQUENCE</scope>
    <source>
        <strain evidence="1">UP504</strain>
    </source>
</reference>
<organism evidence="1 2">
    <name type="scientific">Hydnum rufescens UP504</name>
    <dbReference type="NCBI Taxonomy" id="1448309"/>
    <lineage>
        <taxon>Eukaryota</taxon>
        <taxon>Fungi</taxon>
        <taxon>Dikarya</taxon>
        <taxon>Basidiomycota</taxon>
        <taxon>Agaricomycotina</taxon>
        <taxon>Agaricomycetes</taxon>
        <taxon>Cantharellales</taxon>
        <taxon>Hydnaceae</taxon>
        <taxon>Hydnum</taxon>
    </lineage>
</organism>
<sequence length="515" mass="56698">MASCESAVRGQQLLHMTHNRAGISLRWRQRLTTRVLPSRPKLVYRTGTTPWTKPTGLEAYTVLKELRPVFGHSSTTSGKTLGPEVYSFLDSVGVLWTTIDVVRFVKVGKGEAVGPVVLWIGVTPETLFGESARAAAYSCRDLLEKFGITDVEVEFRESIYTRLAGPSLLKPVSDIDPTADVCSPLTPALGPYIAAQATPHTEGTGGFYLAEGGNSKKVLLVTARHVLFPQNEGPNIDYAWTNTSAPRRNVLLLGTQAFNNLIESIKIKTRGHGLMAVHYNQEIEELQKREAGKDEDDAKKATMDRKQIEWLLDEANEAMEALTSHIVHSPPLTLGAGKERFTEDYAVVELDSSKIEKAFRGNVIDLGMKIPFPEFTSKMCPCADATTTFQYPDDRLLELRDLIQENEMSNPDMLGPDGRATGIFSFVREYFNNGTHQTSMEWAILPYDHKSGDFSAPGDSGSIIVDGQGRFGGLLTGGAGKRDSLDITYATPLFWLLPRIKANGFPDAHLYPAMA</sequence>
<keyword evidence="2" id="KW-1185">Reference proteome</keyword>
<dbReference type="OrthoDB" id="5424209at2759"/>
<dbReference type="SUPFAM" id="SSF50494">
    <property type="entry name" value="Trypsin-like serine proteases"/>
    <property type="match status" value="1"/>
</dbReference>
<evidence type="ECO:0000313" key="2">
    <source>
        <dbReference type="Proteomes" id="UP000886523"/>
    </source>
</evidence>
<dbReference type="Proteomes" id="UP000886523">
    <property type="component" value="Unassembled WGS sequence"/>
</dbReference>
<comment type="caution">
    <text evidence="1">The sequence shown here is derived from an EMBL/GenBank/DDBJ whole genome shotgun (WGS) entry which is preliminary data.</text>
</comment>
<dbReference type="EMBL" id="MU129025">
    <property type="protein sequence ID" value="KAF9509974.1"/>
    <property type="molecule type" value="Genomic_DNA"/>
</dbReference>
<dbReference type="AlphaFoldDB" id="A0A9P6AQ36"/>